<feature type="compositionally biased region" description="Polar residues" evidence="1">
    <location>
        <begin position="675"/>
        <end position="690"/>
    </location>
</feature>
<gene>
    <name evidence="3" type="ORF">JTE90_006640</name>
</gene>
<feature type="signal peptide" evidence="2">
    <location>
        <begin position="1"/>
        <end position="23"/>
    </location>
</feature>
<proteinExistence type="predicted"/>
<sequence>MSSKWLNELCISILLTSNILVSSKPYHHRSKRVIIKDYLNPLTYPTANVQFQKDDDGKYHAHHLIDSKVEYALAKNLDDLNDIAKDVPKPTESEEKVLEKTKDDHKDVLEGSEITAEPDVKHTVKDVDKVTSELFTKASIEIFDLKVPYLDPKSKEIDKKSVEKGKRKYTLVKPEDHNMQFSPKPDRKDDQNFEMKPLDEYFPQTPLSAKEKKIEIDKEEGSIQVPSLNGEEKTDKKPKDKGKRKYTLVKQEDHKMQFLPKPDGKDDQNFEIIPLDTYIPQPPSTEQKKNKKGDGKLAIGQIPFLDSLPFFANPVFIPERSFSMGVVSRLPIPLALDVQDRLPMMEGDEIIDKGLETSTDIQGRLPMPKGRDVMDKGPRPAMDVQDRLPIIEDDEIMDKGSKASTDVQDRLPMLEGRDALAKGLKPSLVVQDRLPMLKDDENMDKGLETSTDVQDRLPMTEGKYVIYKGPRPALDVQDRLPMMEEAEVIDETSETAIVENVYPVTGMVKGEKTTMVHRFRRPFGPDFGFSLETMKKLMKDDMDDQALNPKSDARIVDVLGKKMLLQNKVMKYPTDGARSMYIGVLSVRPLSEVDPETLKKLGIENEDERTDKTNRELEGIVQEQKKVKETTQSLGVDKDSIHSLESEEVETEKNSKADILKVEESKLGEKSELSDASTEEATIQTSTSKEIINEDGTKNDYLQNKSLEADGMSSETDTKDSNDSVIDKENQNSNVKDPVDESDNKKENFNSLKESSDAKEKPTKDLDLTKKGLLFMESKKKYEDKMKMKKSKKYKSDVSEEMDSDSDDED</sequence>
<feature type="compositionally biased region" description="Acidic residues" evidence="1">
    <location>
        <begin position="799"/>
        <end position="810"/>
    </location>
</feature>
<feature type="compositionally biased region" description="Basic and acidic residues" evidence="1">
    <location>
        <begin position="369"/>
        <end position="381"/>
    </location>
</feature>
<organism evidence="3 4">
    <name type="scientific">Oedothorax gibbosus</name>
    <dbReference type="NCBI Taxonomy" id="931172"/>
    <lineage>
        <taxon>Eukaryota</taxon>
        <taxon>Metazoa</taxon>
        <taxon>Ecdysozoa</taxon>
        <taxon>Arthropoda</taxon>
        <taxon>Chelicerata</taxon>
        <taxon>Arachnida</taxon>
        <taxon>Araneae</taxon>
        <taxon>Araneomorphae</taxon>
        <taxon>Entelegynae</taxon>
        <taxon>Araneoidea</taxon>
        <taxon>Linyphiidae</taxon>
        <taxon>Erigoninae</taxon>
        <taxon>Oedothorax</taxon>
    </lineage>
</organism>
<evidence type="ECO:0000256" key="1">
    <source>
        <dbReference type="SAM" id="MobiDB-lite"/>
    </source>
</evidence>
<feature type="region of interest" description="Disordered" evidence="1">
    <location>
        <begin position="85"/>
        <end position="105"/>
    </location>
</feature>
<feature type="compositionally biased region" description="Basic and acidic residues" evidence="1">
    <location>
        <begin position="601"/>
        <end position="629"/>
    </location>
</feature>
<keyword evidence="2" id="KW-0732">Signal</keyword>
<reference evidence="3 4" key="1">
    <citation type="journal article" date="2022" name="Nat. Ecol. Evol.">
        <title>A masculinizing supergene underlies an exaggerated male reproductive morph in a spider.</title>
        <authorList>
            <person name="Hendrickx F."/>
            <person name="De Corte Z."/>
            <person name="Sonet G."/>
            <person name="Van Belleghem S.M."/>
            <person name="Kostlbacher S."/>
            <person name="Vangestel C."/>
        </authorList>
    </citation>
    <scope>NUCLEOTIDE SEQUENCE [LARGE SCALE GENOMIC DNA]</scope>
    <source>
        <strain evidence="3">W744_W776</strain>
    </source>
</reference>
<feature type="region of interest" description="Disordered" evidence="1">
    <location>
        <begin position="601"/>
        <end position="810"/>
    </location>
</feature>
<feature type="compositionally biased region" description="Basic and acidic residues" evidence="1">
    <location>
        <begin position="636"/>
        <end position="673"/>
    </location>
</feature>
<dbReference type="Proteomes" id="UP000827092">
    <property type="component" value="Unassembled WGS sequence"/>
</dbReference>
<dbReference type="EMBL" id="JAFNEN010001038">
    <property type="protein sequence ID" value="KAG8175280.1"/>
    <property type="molecule type" value="Genomic_DNA"/>
</dbReference>
<feature type="compositionally biased region" description="Basic and acidic residues" evidence="1">
    <location>
        <begin position="737"/>
        <end position="770"/>
    </location>
</feature>
<feature type="compositionally biased region" description="Basic and acidic residues" evidence="1">
    <location>
        <begin position="716"/>
        <end position="730"/>
    </location>
</feature>
<feature type="chain" id="PRO_5043563353" evidence="2">
    <location>
        <begin position="24"/>
        <end position="810"/>
    </location>
</feature>
<evidence type="ECO:0000256" key="2">
    <source>
        <dbReference type="SAM" id="SignalP"/>
    </source>
</evidence>
<evidence type="ECO:0000313" key="4">
    <source>
        <dbReference type="Proteomes" id="UP000827092"/>
    </source>
</evidence>
<accession>A0AAV6TUZ7</accession>
<feature type="compositionally biased region" description="Basic and acidic residues" evidence="1">
    <location>
        <begin position="777"/>
        <end position="786"/>
    </location>
</feature>
<protein>
    <submittedName>
        <fullName evidence="3">Uncharacterized protein</fullName>
    </submittedName>
</protein>
<evidence type="ECO:0000313" key="3">
    <source>
        <dbReference type="EMBL" id="KAG8175280.1"/>
    </source>
</evidence>
<name>A0AAV6TUZ7_9ARAC</name>
<comment type="caution">
    <text evidence="3">The sequence shown here is derived from an EMBL/GenBank/DDBJ whole genome shotgun (WGS) entry which is preliminary data.</text>
</comment>
<keyword evidence="4" id="KW-1185">Reference proteome</keyword>
<dbReference type="AlphaFoldDB" id="A0AAV6TUZ7"/>
<feature type="region of interest" description="Disordered" evidence="1">
    <location>
        <begin position="360"/>
        <end position="381"/>
    </location>
</feature>
<feature type="region of interest" description="Disordered" evidence="1">
    <location>
        <begin position="214"/>
        <end position="245"/>
    </location>
</feature>